<dbReference type="Gene3D" id="3.30.70.330">
    <property type="match status" value="2"/>
</dbReference>
<dbReference type="SUPFAM" id="SSF54928">
    <property type="entry name" value="RNA-binding domain, RBD"/>
    <property type="match status" value="2"/>
</dbReference>
<evidence type="ECO:0000256" key="4">
    <source>
        <dbReference type="PROSITE-ProRule" id="PRU00176"/>
    </source>
</evidence>
<dbReference type="SMART" id="SM00360">
    <property type="entry name" value="RRM"/>
    <property type="match status" value="2"/>
</dbReference>
<dbReference type="Pfam" id="PF00076">
    <property type="entry name" value="RRM_1"/>
    <property type="match status" value="2"/>
</dbReference>
<keyword evidence="3" id="KW-0269">Exonuclease</keyword>
<dbReference type="PANTHER" id="PTHR12801">
    <property type="entry name" value="RNA EXONUCLEASE REXO1 / RECO3 FAMILY MEMBER-RELATED"/>
    <property type="match status" value="1"/>
</dbReference>
<evidence type="ECO:0000313" key="6">
    <source>
        <dbReference type="EMBL" id="KAJ8284136.1"/>
    </source>
</evidence>
<feature type="domain" description="RRM" evidence="5">
    <location>
        <begin position="562"/>
        <end position="636"/>
    </location>
</feature>
<dbReference type="InterPro" id="IPR012677">
    <property type="entry name" value="Nucleotide-bd_a/b_plait_sf"/>
</dbReference>
<dbReference type="PANTHER" id="PTHR12801:SF82">
    <property type="entry name" value="RNA EXONUCLEASE 5"/>
    <property type="match status" value="1"/>
</dbReference>
<dbReference type="Proteomes" id="UP001152803">
    <property type="component" value="Unassembled WGS sequence"/>
</dbReference>
<reference evidence="6" key="1">
    <citation type="journal article" date="2023" name="Science">
        <title>Genome structures resolve the early diversification of teleost fishes.</title>
        <authorList>
            <person name="Parey E."/>
            <person name="Louis A."/>
            <person name="Montfort J."/>
            <person name="Bouchez O."/>
            <person name="Roques C."/>
            <person name="Iampietro C."/>
            <person name="Lluch J."/>
            <person name="Castinel A."/>
            <person name="Donnadieu C."/>
            <person name="Desvignes T."/>
            <person name="Floi Bucao C."/>
            <person name="Jouanno E."/>
            <person name="Wen M."/>
            <person name="Mejri S."/>
            <person name="Dirks R."/>
            <person name="Jansen H."/>
            <person name="Henkel C."/>
            <person name="Chen W.J."/>
            <person name="Zahm M."/>
            <person name="Cabau C."/>
            <person name="Klopp C."/>
            <person name="Thompson A.W."/>
            <person name="Robinson-Rechavi M."/>
            <person name="Braasch I."/>
            <person name="Lecointre G."/>
            <person name="Bobe J."/>
            <person name="Postlethwait J.H."/>
            <person name="Berthelot C."/>
            <person name="Roest Crollius H."/>
            <person name="Guiguen Y."/>
        </authorList>
    </citation>
    <scope>NUCLEOTIDE SEQUENCE</scope>
    <source>
        <strain evidence="6">Concon-B</strain>
    </source>
</reference>
<name>A0A9Q1DYM2_CONCO</name>
<dbReference type="GO" id="GO:0005634">
    <property type="term" value="C:nucleus"/>
    <property type="evidence" value="ECO:0007669"/>
    <property type="project" value="TreeGrafter"/>
</dbReference>
<dbReference type="EMBL" id="JAFJMO010000002">
    <property type="protein sequence ID" value="KAJ8284136.1"/>
    <property type="molecule type" value="Genomic_DNA"/>
</dbReference>
<keyword evidence="7" id="KW-1185">Reference proteome</keyword>
<keyword evidence="1" id="KW-0540">Nuclease</keyword>
<accession>A0A9Q1DYM2</accession>
<dbReference type="InterPro" id="IPR047021">
    <property type="entry name" value="REXO1/3/4-like"/>
</dbReference>
<keyword evidence="2" id="KW-0378">Hydrolase</keyword>
<dbReference type="InterPro" id="IPR035979">
    <property type="entry name" value="RBD_domain_sf"/>
</dbReference>
<sequence length="824" mass="92510">MSLSYTRGDELKLFFVKQQLLAKACGLFFYEWFYHTLVYCLVCFCRPVDQMAFSHTCGHKRKRNDISDIGDIVKKARKLDENTGDSELNLQLQEFKGIPRLALSWDDIQEPITQKQLTELIVFASLGMKQPSWCHLDNQNNVSGVNVTVLEGLGQLHFYKYHLQFKNLRKRYRIRCSFLNSLGASPLLSDIFNTELSISESTGPILAGNGPAPKNNFKENQEGHLNWHPITHKYGREAQGLTRYLLSTDEMGRKAFPLKGDPGCESFLCTDSDEHVTDSSPLYGLDCEMCVTECGKEVTRVSLVDSGGCCVLDELVKPERRIIDYCTRYSGITKALLKPVTTRLKDVQVKLKEVLPRDAVLVGHSLDNDLKALNMIHPHVIDTSLLYRRASGQRFKLKFLAEVVLNKKIQCAGNNGHNPTEDALAALQLAQYFINRGPRKVVELDLDGIWRGTCTVKETPQNGSIHSPDPPQSKIRFRDALQFTNRSAVHFSRVPGSDASQTSKKLTCSLDREVLSSFKREIPSCFFSLVEFSSFAEKTETLSDAKKYCLYQKMLARQREMCTVYVGPLPKDCTEKSVRKLFRRCGPIQSLRLTTTTQRTHAVIVFELLEGAFLAVNSLGDLMLDGCSVQVLRPVKESTLDLEVFLKELERDLLEENVIYVSGLSEKDISQVFCQFGPIKCMILPKKPPSGKLRRHAFIKYHNAESVDAALRSSAESNGGKMKVCKALTPLHLCSWTGQAYQSVDYNSGEGESIESEEGDCSVQQLCHESEVKDLMRKLDCKVGKLFKALPDKALSIILLPGQTRASGFFPGLCLIGVKNDSSL</sequence>
<dbReference type="SUPFAM" id="SSF53098">
    <property type="entry name" value="Ribonuclease H-like"/>
    <property type="match status" value="1"/>
</dbReference>
<dbReference type="CDD" id="cd06145">
    <property type="entry name" value="REX1_like"/>
    <property type="match status" value="1"/>
</dbReference>
<dbReference type="InterPro" id="IPR012337">
    <property type="entry name" value="RNaseH-like_sf"/>
</dbReference>
<dbReference type="GO" id="GO:0003723">
    <property type="term" value="F:RNA binding"/>
    <property type="evidence" value="ECO:0007669"/>
    <property type="project" value="UniProtKB-UniRule"/>
</dbReference>
<dbReference type="FunFam" id="3.30.420.10:FF:000175">
    <property type="entry name" value="RNA exonuclease 5"/>
    <property type="match status" value="1"/>
</dbReference>
<dbReference type="SMART" id="SM00479">
    <property type="entry name" value="EXOIII"/>
    <property type="match status" value="1"/>
</dbReference>
<dbReference type="Pfam" id="PF00929">
    <property type="entry name" value="RNase_T"/>
    <property type="match status" value="1"/>
</dbReference>
<dbReference type="AlphaFoldDB" id="A0A9Q1DYM2"/>
<organism evidence="6 7">
    <name type="scientific">Conger conger</name>
    <name type="common">Conger eel</name>
    <name type="synonym">Muraena conger</name>
    <dbReference type="NCBI Taxonomy" id="82655"/>
    <lineage>
        <taxon>Eukaryota</taxon>
        <taxon>Metazoa</taxon>
        <taxon>Chordata</taxon>
        <taxon>Craniata</taxon>
        <taxon>Vertebrata</taxon>
        <taxon>Euteleostomi</taxon>
        <taxon>Actinopterygii</taxon>
        <taxon>Neopterygii</taxon>
        <taxon>Teleostei</taxon>
        <taxon>Anguilliformes</taxon>
        <taxon>Congridae</taxon>
        <taxon>Conger</taxon>
    </lineage>
</organism>
<dbReference type="InterPro" id="IPR013520">
    <property type="entry name" value="Ribonucl_H"/>
</dbReference>
<keyword evidence="4" id="KW-0694">RNA-binding</keyword>
<evidence type="ECO:0000256" key="3">
    <source>
        <dbReference type="ARBA" id="ARBA00022839"/>
    </source>
</evidence>
<dbReference type="InterPro" id="IPR036397">
    <property type="entry name" value="RNaseH_sf"/>
</dbReference>
<evidence type="ECO:0000256" key="2">
    <source>
        <dbReference type="ARBA" id="ARBA00022801"/>
    </source>
</evidence>
<dbReference type="Gene3D" id="3.30.420.10">
    <property type="entry name" value="Ribonuclease H-like superfamily/Ribonuclease H"/>
    <property type="match status" value="1"/>
</dbReference>
<gene>
    <name evidence="6" type="ORF">COCON_G00029860</name>
</gene>
<protein>
    <recommendedName>
        <fullName evidence="5">RRM domain-containing protein</fullName>
    </recommendedName>
</protein>
<evidence type="ECO:0000256" key="1">
    <source>
        <dbReference type="ARBA" id="ARBA00022722"/>
    </source>
</evidence>
<dbReference type="PROSITE" id="PS50102">
    <property type="entry name" value="RRM"/>
    <property type="match status" value="2"/>
</dbReference>
<proteinExistence type="predicted"/>
<evidence type="ECO:0000259" key="5">
    <source>
        <dbReference type="PROSITE" id="PS50102"/>
    </source>
</evidence>
<comment type="caution">
    <text evidence="6">The sequence shown here is derived from an EMBL/GenBank/DDBJ whole genome shotgun (WGS) entry which is preliminary data.</text>
</comment>
<feature type="domain" description="RRM" evidence="5">
    <location>
        <begin position="642"/>
        <end position="729"/>
    </location>
</feature>
<dbReference type="OrthoDB" id="3996471at2759"/>
<dbReference type="InterPro" id="IPR000504">
    <property type="entry name" value="RRM_dom"/>
</dbReference>
<evidence type="ECO:0000313" key="7">
    <source>
        <dbReference type="Proteomes" id="UP001152803"/>
    </source>
</evidence>
<dbReference type="InterPro" id="IPR034922">
    <property type="entry name" value="REX1-like_exo"/>
</dbReference>
<dbReference type="GO" id="GO:0004527">
    <property type="term" value="F:exonuclease activity"/>
    <property type="evidence" value="ECO:0007669"/>
    <property type="project" value="UniProtKB-KW"/>
</dbReference>